<dbReference type="PROSITE" id="PS50088">
    <property type="entry name" value="ANK_REPEAT"/>
    <property type="match status" value="1"/>
</dbReference>
<feature type="region of interest" description="Disordered" evidence="15">
    <location>
        <begin position="67"/>
        <end position="101"/>
    </location>
</feature>
<feature type="region of interest" description="Disordered" evidence="15">
    <location>
        <begin position="426"/>
        <end position="476"/>
    </location>
</feature>
<dbReference type="InterPro" id="IPR002110">
    <property type="entry name" value="Ankyrin_rpt"/>
</dbReference>
<evidence type="ECO:0000256" key="5">
    <source>
        <dbReference type="ARBA" id="ARBA00022723"/>
    </source>
</evidence>
<feature type="region of interest" description="Disordered" evidence="15">
    <location>
        <begin position="1"/>
        <end position="28"/>
    </location>
</feature>
<feature type="region of interest" description="Disordered" evidence="15">
    <location>
        <begin position="300"/>
        <end position="323"/>
    </location>
</feature>
<protein>
    <recommendedName>
        <fullName evidence="16">VLRF1 domain-containing protein</fullName>
    </recommendedName>
</protein>
<evidence type="ECO:0000256" key="4">
    <source>
        <dbReference type="ARBA" id="ARBA00022722"/>
    </source>
</evidence>
<keyword evidence="10" id="KW-0862">Zinc</keyword>
<keyword evidence="11 13" id="KW-0040">ANK repeat</keyword>
<dbReference type="InterPro" id="IPR047139">
    <property type="entry name" value="ANKZ1/VMS1"/>
</dbReference>
<feature type="compositionally biased region" description="Basic and acidic residues" evidence="15">
    <location>
        <begin position="86"/>
        <end position="101"/>
    </location>
</feature>
<evidence type="ECO:0000313" key="18">
    <source>
        <dbReference type="Proteomes" id="UP001642540"/>
    </source>
</evidence>
<feature type="active site" evidence="14">
    <location>
        <position position="306"/>
    </location>
</feature>
<proteinExistence type="inferred from homology"/>
<keyword evidence="5" id="KW-0479">Metal-binding</keyword>
<evidence type="ECO:0000256" key="1">
    <source>
        <dbReference type="ARBA" id="ARBA00004496"/>
    </source>
</evidence>
<reference evidence="17 18" key="1">
    <citation type="submission" date="2024-08" db="EMBL/GenBank/DDBJ databases">
        <authorList>
            <person name="Cucini C."/>
            <person name="Frati F."/>
        </authorList>
    </citation>
    <scope>NUCLEOTIDE SEQUENCE [LARGE SCALE GENOMIC DNA]</scope>
</reference>
<keyword evidence="4 14" id="KW-0540">Nuclease</keyword>
<dbReference type="Pfam" id="PF13857">
    <property type="entry name" value="Ank_5"/>
    <property type="match status" value="1"/>
</dbReference>
<feature type="domain" description="VLRF1" evidence="16">
    <location>
        <begin position="263"/>
        <end position="406"/>
    </location>
</feature>
<dbReference type="InterPro" id="IPR041175">
    <property type="entry name" value="VLRF1/Vms1"/>
</dbReference>
<keyword evidence="18" id="KW-1185">Reference proteome</keyword>
<comment type="similarity">
    <text evidence="2 14">Belongs to the ANKZF1/VMS1 family.</text>
</comment>
<dbReference type="PANTHER" id="PTHR16036">
    <property type="entry name" value="ANKYRIN REPEAT AND ZINC FINGER DOMAIN-CONTAINING PROTEIN 1"/>
    <property type="match status" value="1"/>
</dbReference>
<evidence type="ECO:0000256" key="2">
    <source>
        <dbReference type="ARBA" id="ARBA00009262"/>
    </source>
</evidence>
<evidence type="ECO:0000256" key="7">
    <source>
        <dbReference type="ARBA" id="ARBA00022759"/>
    </source>
</evidence>
<feature type="region of interest" description="Disordered" evidence="15">
    <location>
        <begin position="652"/>
        <end position="675"/>
    </location>
</feature>
<evidence type="ECO:0000256" key="14">
    <source>
        <dbReference type="PROSITE-ProRule" id="PRU01389"/>
    </source>
</evidence>
<evidence type="ECO:0000256" key="11">
    <source>
        <dbReference type="ARBA" id="ARBA00023043"/>
    </source>
</evidence>
<comment type="domain">
    <text evidence="14">The VLRF1 domain mediates binding to the 60S ribosomal subunit.</text>
</comment>
<name>A0ABP1PL09_9HEXA</name>
<feature type="region of interest" description="Disordered" evidence="15">
    <location>
        <begin position="490"/>
        <end position="513"/>
    </location>
</feature>
<evidence type="ECO:0000256" key="12">
    <source>
        <dbReference type="ARBA" id="ARBA00023054"/>
    </source>
</evidence>
<dbReference type="InterPro" id="IPR036770">
    <property type="entry name" value="Ankyrin_rpt-contain_sf"/>
</dbReference>
<evidence type="ECO:0000313" key="17">
    <source>
        <dbReference type="EMBL" id="CAL8070371.1"/>
    </source>
</evidence>
<dbReference type="Pfam" id="PF18826">
    <property type="entry name" value="bVLRF1"/>
    <property type="match status" value="1"/>
</dbReference>
<keyword evidence="6" id="KW-0677">Repeat</keyword>
<keyword evidence="7 14" id="KW-0255">Endonuclease</keyword>
<keyword evidence="12" id="KW-0175">Coiled coil</keyword>
<dbReference type="PROSITE" id="PS50297">
    <property type="entry name" value="ANK_REP_REGION"/>
    <property type="match status" value="1"/>
</dbReference>
<organism evidence="17 18">
    <name type="scientific">Orchesella dallaii</name>
    <dbReference type="NCBI Taxonomy" id="48710"/>
    <lineage>
        <taxon>Eukaryota</taxon>
        <taxon>Metazoa</taxon>
        <taxon>Ecdysozoa</taxon>
        <taxon>Arthropoda</taxon>
        <taxon>Hexapoda</taxon>
        <taxon>Collembola</taxon>
        <taxon>Entomobryomorpha</taxon>
        <taxon>Entomobryoidea</taxon>
        <taxon>Orchesellidae</taxon>
        <taxon>Orchesellinae</taxon>
        <taxon>Orchesella</taxon>
    </lineage>
</organism>
<gene>
    <name evidence="17" type="ORF">ODALV1_LOCUS1209</name>
</gene>
<evidence type="ECO:0000256" key="8">
    <source>
        <dbReference type="ARBA" id="ARBA00022771"/>
    </source>
</evidence>
<keyword evidence="9 14" id="KW-0378">Hydrolase</keyword>
<keyword evidence="8" id="KW-0863">Zinc-finger</keyword>
<dbReference type="PROSITE" id="PS52044">
    <property type="entry name" value="VLRF1"/>
    <property type="match status" value="1"/>
</dbReference>
<dbReference type="Gene3D" id="1.25.40.20">
    <property type="entry name" value="Ankyrin repeat-containing domain"/>
    <property type="match status" value="1"/>
</dbReference>
<keyword evidence="3 14" id="KW-0963">Cytoplasm</keyword>
<evidence type="ECO:0000256" key="15">
    <source>
        <dbReference type="SAM" id="MobiDB-lite"/>
    </source>
</evidence>
<dbReference type="Pfam" id="PF18716">
    <property type="entry name" value="VATC"/>
    <property type="match status" value="1"/>
</dbReference>
<dbReference type="SUPFAM" id="SSF48403">
    <property type="entry name" value="Ankyrin repeat"/>
    <property type="match status" value="1"/>
</dbReference>
<dbReference type="Proteomes" id="UP001642540">
    <property type="component" value="Unassembled WGS sequence"/>
</dbReference>
<accession>A0ABP1PL09</accession>
<feature type="compositionally biased region" description="Basic residues" evidence="15">
    <location>
        <begin position="16"/>
        <end position="28"/>
    </location>
</feature>
<comment type="subcellular location">
    <subcellularLocation>
        <location evidence="1">Cytoplasm</location>
    </subcellularLocation>
</comment>
<comment type="caution">
    <text evidence="17">The sequence shown here is derived from an EMBL/GenBank/DDBJ whole genome shotgun (WGS) entry which is preliminary data.</text>
</comment>
<evidence type="ECO:0000256" key="9">
    <source>
        <dbReference type="ARBA" id="ARBA00022801"/>
    </source>
</evidence>
<sequence>METNVVQSAEAENLKKPKSKSKVSKVKGPTNRKRFQLFDPAVKSDFLKLCNGGVVQLLLENEDSTEKDGSVSLDFDGSSSDDEVENLPKDGDLQPQLNKEDQRPTNAGLFCGSCNVGFADLIEQRFHYTLDWHRYNVKRKLNGQAHVAEAKFYEMMDDLSSIDGSDVEEEDVPPIISSGAPIERLMEKLQTDPEAASTPQVEKVRLSSSQKMEQSPRIFFKTNNGQIISCFKTIVHSIARQGDRKTNDSSDSPVSNFLSFSESPLKITIIMASGGHFAAAVFEGNACTNHKTFHSYTVRAKQGGGQGSRDAKSGTSHPKSAGASLRRYNEQSFNQHIQELLMSWKSSIADSHLIFYRAAGSNSNIFFGGKSPPLNRDSPKVRKIPLPTKRPTFNEVKRVHSFLTTAHVYESMDAFLAVHTHLVKSTDKGKTTINTSPSKAKKTLDRAKSRSPKRKDDLDIKIESDSDDNDTGPTILEEVDQVVDFNELKEYDDSLTPEQRKGPKKKSKKPKSEKVFKAEGILGDLTEALQKPDLEIFQTLLSNLSSSSCDNINLSEPIDANSSTLLHIAAKNNHLDIVWSLMELGSDPAVKDKSGKCPFNYADSRECRDTFRKFMGQFPEKYDYKKAQVPPPISEEMEKERAEKKKLLNKLKREKEKQKKMERKEHEKETEEQRRFLGLSDREKRALAAEQRILAQCKRNAETAPVLVRCFECAVDITGKVPFEYNQNVFCTPKCLAVHRKKFPSPLSVL</sequence>
<evidence type="ECO:0000256" key="10">
    <source>
        <dbReference type="ARBA" id="ARBA00022833"/>
    </source>
</evidence>
<evidence type="ECO:0000259" key="16">
    <source>
        <dbReference type="PROSITE" id="PS52044"/>
    </source>
</evidence>
<dbReference type="InterPro" id="IPR041540">
    <property type="entry name" value="VATC"/>
</dbReference>
<evidence type="ECO:0000256" key="13">
    <source>
        <dbReference type="PROSITE-ProRule" id="PRU00023"/>
    </source>
</evidence>
<dbReference type="EMBL" id="CAXLJM020000004">
    <property type="protein sequence ID" value="CAL8070371.1"/>
    <property type="molecule type" value="Genomic_DNA"/>
</dbReference>
<dbReference type="PANTHER" id="PTHR16036:SF2">
    <property type="entry name" value="TRNA ENDONUCLEASE ANKZF1"/>
    <property type="match status" value="1"/>
</dbReference>
<feature type="compositionally biased region" description="Basic and acidic residues" evidence="15">
    <location>
        <begin position="442"/>
        <end position="464"/>
    </location>
</feature>
<feature type="repeat" description="ANK" evidence="13">
    <location>
        <begin position="561"/>
        <end position="593"/>
    </location>
</feature>
<evidence type="ECO:0000256" key="3">
    <source>
        <dbReference type="ARBA" id="ARBA00022490"/>
    </source>
</evidence>
<evidence type="ECO:0000256" key="6">
    <source>
        <dbReference type="ARBA" id="ARBA00022737"/>
    </source>
</evidence>